<feature type="domain" description="Ig-like SoxY" evidence="3">
    <location>
        <begin position="32"/>
        <end position="142"/>
    </location>
</feature>
<evidence type="ECO:0000256" key="1">
    <source>
        <dbReference type="SAM" id="SignalP"/>
    </source>
</evidence>
<dbReference type="EMBL" id="AATQ01000009">
    <property type="protein sequence ID" value="EAU47093.1"/>
    <property type="molecule type" value="Genomic_DNA"/>
</dbReference>
<evidence type="ECO:0000259" key="2">
    <source>
        <dbReference type="Pfam" id="PF08770"/>
    </source>
</evidence>
<dbReference type="InterPro" id="IPR030831">
    <property type="entry name" value="Fuse-rel_SoxYZ"/>
</dbReference>
<evidence type="ECO:0008006" key="6">
    <source>
        <dbReference type="Google" id="ProtNLM"/>
    </source>
</evidence>
<dbReference type="Pfam" id="PF08770">
    <property type="entry name" value="SoxZ"/>
    <property type="match status" value="1"/>
</dbReference>
<feature type="domain" description="Sulphur oxidation protein SoxZ" evidence="2">
    <location>
        <begin position="179"/>
        <end position="264"/>
    </location>
</feature>
<dbReference type="Gene3D" id="2.60.40.2470">
    <property type="entry name" value="SoxY domain"/>
    <property type="match status" value="1"/>
</dbReference>
<dbReference type="InterPro" id="IPR032711">
    <property type="entry name" value="SoxY"/>
</dbReference>
<evidence type="ECO:0000313" key="4">
    <source>
        <dbReference type="EMBL" id="EAU47093.1"/>
    </source>
</evidence>
<dbReference type="Gene3D" id="2.60.40.10">
    <property type="entry name" value="Immunoglobulins"/>
    <property type="match status" value="1"/>
</dbReference>
<accession>Q0FSA8</accession>
<dbReference type="InterPro" id="IPR014756">
    <property type="entry name" value="Ig_E-set"/>
</dbReference>
<feature type="signal peptide" evidence="1">
    <location>
        <begin position="1"/>
        <end position="23"/>
    </location>
</feature>
<name>Q0FSA8_SALBH</name>
<gene>
    <name evidence="4" type="ORF">R2601_04978</name>
</gene>
<dbReference type="RefSeq" id="WP_007802685.1">
    <property type="nucleotide sequence ID" value="NZ_DS022277.1"/>
</dbReference>
<keyword evidence="5" id="KW-1185">Reference proteome</keyword>
<protein>
    <recommendedName>
        <fullName evidence="6">Sulfur-oxidizing protein SoxY</fullName>
    </recommendedName>
</protein>
<dbReference type="Proteomes" id="UP000006230">
    <property type="component" value="Unassembled WGS sequence"/>
</dbReference>
<comment type="caution">
    <text evidence="4">The sequence shown here is derived from an EMBL/GenBank/DDBJ whole genome shotgun (WGS) entry which is preliminary data.</text>
</comment>
<dbReference type="Pfam" id="PF13501">
    <property type="entry name" value="SoxY"/>
    <property type="match status" value="1"/>
</dbReference>
<evidence type="ECO:0000259" key="3">
    <source>
        <dbReference type="Pfam" id="PF13501"/>
    </source>
</evidence>
<dbReference type="NCBIfam" id="TIGR04557">
    <property type="entry name" value="fuse_rel_SoxYZ"/>
    <property type="match status" value="1"/>
</dbReference>
<dbReference type="InterPro" id="IPR038162">
    <property type="entry name" value="SoxY_sf"/>
</dbReference>
<evidence type="ECO:0000313" key="5">
    <source>
        <dbReference type="Proteomes" id="UP000006230"/>
    </source>
</evidence>
<dbReference type="HOGENOM" id="CLU_088210_0_0_5"/>
<dbReference type="STRING" id="314265.R2601_04978"/>
<dbReference type="InterPro" id="IPR014880">
    <property type="entry name" value="SoxZ_dom"/>
</dbReference>
<feature type="chain" id="PRO_5004171928" description="Sulfur-oxidizing protein SoxY" evidence="1">
    <location>
        <begin position="24"/>
        <end position="269"/>
    </location>
</feature>
<organism evidence="4 5">
    <name type="scientific">Salipiger bermudensis (strain DSM 26914 / JCM 13377 / KCTC 12554 / HTCC2601)</name>
    <name type="common">Pelagibaca bermudensis</name>
    <dbReference type="NCBI Taxonomy" id="314265"/>
    <lineage>
        <taxon>Bacteria</taxon>
        <taxon>Pseudomonadati</taxon>
        <taxon>Pseudomonadota</taxon>
        <taxon>Alphaproteobacteria</taxon>
        <taxon>Rhodobacterales</taxon>
        <taxon>Roseobacteraceae</taxon>
        <taxon>Salipiger</taxon>
    </lineage>
</organism>
<dbReference type="InterPro" id="IPR013783">
    <property type="entry name" value="Ig-like_fold"/>
</dbReference>
<keyword evidence="1" id="KW-0732">Signal</keyword>
<dbReference type="AlphaFoldDB" id="Q0FSA8"/>
<dbReference type="SUPFAM" id="SSF81296">
    <property type="entry name" value="E set domains"/>
    <property type="match status" value="1"/>
</dbReference>
<proteinExistence type="predicted"/>
<dbReference type="eggNOG" id="COG5501">
    <property type="taxonomic scope" value="Bacteria"/>
</dbReference>
<reference evidence="4 5" key="1">
    <citation type="journal article" date="2010" name="J. Bacteriol.">
        <title>Genome sequences of Pelagibaca bermudensis HTCC2601T and Maritimibacter alkaliphilus HTCC2654T, the type strains of two marine Roseobacter genera.</title>
        <authorList>
            <person name="Thrash J.C."/>
            <person name="Cho J.C."/>
            <person name="Ferriera S."/>
            <person name="Johnson J."/>
            <person name="Vergin K.L."/>
            <person name="Giovannoni S.J."/>
        </authorList>
    </citation>
    <scope>NUCLEOTIDE SEQUENCE [LARGE SCALE GENOMIC DNA]</scope>
    <source>
        <strain evidence="5">DSM 26914 / JCM 13377 / KCTC 12554 / HTCC2601</strain>
    </source>
</reference>
<sequence length="269" mass="28523">MTAPLPRLLLAALLSLAALPLQAGDAWDSIRTQLYGDRPMLPGDGVIALDAPYRTDNDARTRIAAQIAAPQGGQIGKVAVVLDENPMPVSALFELRQPQPRFFFDTTLRINGPTPLHVVAEMTDGRLFVTEAFVKTSGQGACAAPPGTDPEAALATLGDMVLSVGDGPAADRLAALSERLRRLDVDISHPSHSGMQMDQISLLFIPMRYVETLEIETENGGYVDVTGSISLSENPQVGLSVPADTRRVGVTMTDTSGTVTTAETELAGF</sequence>